<dbReference type="KEGG" id="mya:MORIYA_0649"/>
<reference evidence="5" key="1">
    <citation type="submission" date="2018-05" db="EMBL/GenBank/DDBJ databases">
        <authorList>
            <person name="Cea G.-C."/>
            <person name="William W."/>
        </authorList>
    </citation>
    <scope>NUCLEOTIDE SEQUENCE [LARGE SCALE GENOMIC DNA]</scope>
    <source>
        <strain evidence="5">DB21MT 5</strain>
    </source>
</reference>
<organism evidence="4 5">
    <name type="scientific">Moritella yayanosii</name>
    <dbReference type="NCBI Taxonomy" id="69539"/>
    <lineage>
        <taxon>Bacteria</taxon>
        <taxon>Pseudomonadati</taxon>
        <taxon>Pseudomonadota</taxon>
        <taxon>Gammaproteobacteria</taxon>
        <taxon>Alteromonadales</taxon>
        <taxon>Moritellaceae</taxon>
        <taxon>Moritella</taxon>
    </lineage>
</organism>
<dbReference type="InterPro" id="IPR019734">
    <property type="entry name" value="TPR_rpt"/>
</dbReference>
<dbReference type="SMART" id="SM00386">
    <property type="entry name" value="HAT"/>
    <property type="match status" value="3"/>
</dbReference>
<name>A0A330LJ15_9GAMM</name>
<dbReference type="InterPro" id="IPR003107">
    <property type="entry name" value="HAT"/>
</dbReference>
<dbReference type="PROSITE" id="PS50005">
    <property type="entry name" value="TPR"/>
    <property type="match status" value="2"/>
</dbReference>
<proteinExistence type="predicted"/>
<feature type="repeat" description="TPR" evidence="3">
    <location>
        <begin position="332"/>
        <end position="365"/>
    </location>
</feature>
<dbReference type="Pfam" id="PF13181">
    <property type="entry name" value="TPR_8"/>
    <property type="match status" value="1"/>
</dbReference>
<keyword evidence="2 3" id="KW-0802">TPR repeat</keyword>
<dbReference type="SUPFAM" id="SSF48452">
    <property type="entry name" value="TPR-like"/>
    <property type="match status" value="1"/>
</dbReference>
<evidence type="ECO:0000313" key="4">
    <source>
        <dbReference type="EMBL" id="SQD77127.1"/>
    </source>
</evidence>
<keyword evidence="1" id="KW-0677">Repeat</keyword>
<dbReference type="PANTHER" id="PTHR44943:SF8">
    <property type="entry name" value="TPR REPEAT-CONTAINING PROTEIN MJ0263"/>
    <property type="match status" value="1"/>
</dbReference>
<evidence type="ECO:0000256" key="2">
    <source>
        <dbReference type="ARBA" id="ARBA00022803"/>
    </source>
</evidence>
<gene>
    <name evidence="4" type="ORF">MORIYA_0649</name>
</gene>
<evidence type="ECO:0000313" key="5">
    <source>
        <dbReference type="Proteomes" id="UP000250163"/>
    </source>
</evidence>
<dbReference type="Gene3D" id="1.25.40.10">
    <property type="entry name" value="Tetratricopeptide repeat domain"/>
    <property type="match status" value="1"/>
</dbReference>
<protein>
    <recommendedName>
        <fullName evidence="6">SIR2-like domain-containing protein</fullName>
    </recommendedName>
</protein>
<dbReference type="AlphaFoldDB" id="A0A330LJ15"/>
<evidence type="ECO:0000256" key="1">
    <source>
        <dbReference type="ARBA" id="ARBA00022737"/>
    </source>
</evidence>
<dbReference type="InterPro" id="IPR011990">
    <property type="entry name" value="TPR-like_helical_dom_sf"/>
</dbReference>
<feature type="repeat" description="TPR" evidence="3">
    <location>
        <begin position="366"/>
        <end position="399"/>
    </location>
</feature>
<evidence type="ECO:0008006" key="6">
    <source>
        <dbReference type="Google" id="ProtNLM"/>
    </source>
</evidence>
<dbReference type="PROSITE" id="PS50293">
    <property type="entry name" value="TPR_REGION"/>
    <property type="match status" value="1"/>
</dbReference>
<dbReference type="InterPro" id="IPR051685">
    <property type="entry name" value="Ycf3/AcsC/BcsC/TPR_MFPF"/>
</dbReference>
<dbReference type="RefSeq" id="WP_162629219.1">
    <property type="nucleotide sequence ID" value="NZ_LS483250.1"/>
</dbReference>
<dbReference type="Proteomes" id="UP000250163">
    <property type="component" value="Chromosome MORIYA"/>
</dbReference>
<dbReference type="EMBL" id="LS483250">
    <property type="protein sequence ID" value="SQD77127.1"/>
    <property type="molecule type" value="Genomic_DNA"/>
</dbReference>
<dbReference type="PANTHER" id="PTHR44943">
    <property type="entry name" value="CELLULOSE SYNTHASE OPERON PROTEIN C"/>
    <property type="match status" value="1"/>
</dbReference>
<dbReference type="GO" id="GO:0006396">
    <property type="term" value="P:RNA processing"/>
    <property type="evidence" value="ECO:0007669"/>
    <property type="project" value="InterPro"/>
</dbReference>
<keyword evidence="5" id="KW-1185">Reference proteome</keyword>
<accession>A0A330LJ15</accession>
<sequence length="484" mass="55645">MAAHSKKVNFAKEQLYERDCSGVKPDKFEQWLEKNPLEIDDWDAKNLAKHYPTIFEHCFDGDHDSGYAELERAIEQSKPSLGYAVLAWILSSGQHNMVITTNFDNLVADALSIYGEHYPHVIGHESLASYLKPMSRRSIVAKIHRDLFTSPINTEDGVAKLASQWTGALKNIFKFYTPIFIGYGGNDGSLMDFLKGLDKRDISGRPFWCYYEKGEEPNQDIQGLMEMHNGVLVATPGFDELMLRIGDVLGYDREKQKEKVEARTKKLLNTLDKQVIDMSEHGSSELKEQLTTHVSVEQRDWVDWILYINTLDDINEKEKQYQAALKQLPESYQLINNYAELLRSEQRYPEAKEHYLKALAIEPNHARIWGNYANLLSQMERYLEAEEHYQKALAIEPENTDILGNYAVFLLNQKRPDEAITWCEKSLSIEPGHFHVTTYAEVLRDLGRFEEALLFAKKAAKLFPDNPATQNLSQEIENKISSEQ</sequence>
<dbReference type="Pfam" id="PF13289">
    <property type="entry name" value="SIR2_2"/>
    <property type="match status" value="1"/>
</dbReference>
<dbReference type="SMART" id="SM00028">
    <property type="entry name" value="TPR"/>
    <property type="match status" value="4"/>
</dbReference>
<dbReference type="Pfam" id="PF13424">
    <property type="entry name" value="TPR_12"/>
    <property type="match status" value="1"/>
</dbReference>
<evidence type="ECO:0000256" key="3">
    <source>
        <dbReference type="PROSITE-ProRule" id="PRU00339"/>
    </source>
</evidence>